<dbReference type="Pfam" id="PF04464">
    <property type="entry name" value="Glyphos_transf"/>
    <property type="match status" value="1"/>
</dbReference>
<proteinExistence type="predicted"/>
<evidence type="ECO:0008006" key="4">
    <source>
        <dbReference type="Google" id="ProtNLM"/>
    </source>
</evidence>
<dbReference type="Proteomes" id="UP000665561">
    <property type="component" value="Unassembled WGS sequence"/>
</dbReference>
<dbReference type="RefSeq" id="WP_161745729.1">
    <property type="nucleotide sequence ID" value="NZ_JAAAMV010000023.1"/>
</dbReference>
<evidence type="ECO:0000256" key="1">
    <source>
        <dbReference type="SAM" id="Coils"/>
    </source>
</evidence>
<organism evidence="2 3">
    <name type="scientific">Paenibacillus glycinis</name>
    <dbReference type="NCBI Taxonomy" id="2697035"/>
    <lineage>
        <taxon>Bacteria</taxon>
        <taxon>Bacillati</taxon>
        <taxon>Bacillota</taxon>
        <taxon>Bacilli</taxon>
        <taxon>Bacillales</taxon>
        <taxon>Paenibacillaceae</taxon>
        <taxon>Paenibacillus</taxon>
    </lineage>
</organism>
<reference evidence="2 3" key="1">
    <citation type="submission" date="2020-01" db="EMBL/GenBank/DDBJ databases">
        <title>Paenibacillus soybeanensis sp. nov. isolated from the nodules of soybean (Glycine max(L.) Merr).</title>
        <authorList>
            <person name="Wang H."/>
        </authorList>
    </citation>
    <scope>NUCLEOTIDE SEQUENCE [LARGE SCALE GENOMIC DNA]</scope>
    <source>
        <strain evidence="2 3">T1</strain>
    </source>
</reference>
<comment type="caution">
    <text evidence="2">The sequence shown here is derived from an EMBL/GenBank/DDBJ whole genome shotgun (WGS) entry which is preliminary data.</text>
</comment>
<gene>
    <name evidence="2" type="ORF">GT019_22760</name>
</gene>
<evidence type="ECO:0000313" key="3">
    <source>
        <dbReference type="Proteomes" id="UP000665561"/>
    </source>
</evidence>
<evidence type="ECO:0000313" key="2">
    <source>
        <dbReference type="EMBL" id="NBD26705.1"/>
    </source>
</evidence>
<keyword evidence="3" id="KW-1185">Reference proteome</keyword>
<dbReference type="EMBL" id="JAAAMV010000023">
    <property type="protein sequence ID" value="NBD26705.1"/>
    <property type="molecule type" value="Genomic_DNA"/>
</dbReference>
<accession>A0ABW9XVJ9</accession>
<protein>
    <recommendedName>
        <fullName evidence="4">CDP-Glycerol:Poly(Glycerophosphate) glycerophosphotransferase</fullName>
    </recommendedName>
</protein>
<name>A0ABW9XVJ9_9BACL</name>
<sequence>MRKYHQEKVLELIKTLNEAQRELTRLYAEQNMRVFVGLLADCQDFALHIGQYIEKFEGEGTHTVSLLEKYCDILYFVSVGADNGDDNTSPIMSLQEQLGQIEDSVKTELRQSKIEIAFLPYKASMWDSCESIWLAAKKDPQYDAYVVPIPYFDRLPGGAIGQMQYEGSQFPDNVPITDWQSYNIEERRPDVIVTINPYDDSNLMTMVHPDFFSKRLKDMTDLLVYVPYFVSLDDVDEHFCRCAGVLHADRVIVQSDKIRQTYIRVLKHFEQTNRCVGLFGNVEEKIVALGSPKFDKVVNTKLEDCVVPDEWRKLIERPNGTGKHVILYNTSLSALLEGNEKVLVKLRDVIEVFKKRDDVVLLWRPHPLSKSAYQSMRPHLREEYERIVEDYKQQQIGIYDDTADLHRAIALSDAYYGDGGSVVALYACTGKPMMVQLMESSTLADKKALLNTIHDDGQYLWGSTYNFNGLFRVDKNTMIAKYMGSFAEENAHFLYLDVVEQDGKLYFAPYYANYIGIYDKNKHTFGKLQFHDKERLKWLRPGENESFNRVVQNRQYLFFVSHMYPAIIRYDTEIGEMTYCSDWVSHVEYAAKKSPHWPKWQQTSDFDGLLCLGGHVVGSEIAINVFVSNELMFFDMQTLTHRFYKIGKQDERYSRVCYDGEYYWLTARKGNYVVKWKRDTQSYQKIMISDEVITEGSNKYRAIIYAQGYIWLIPDEAGIALKIDVNTNSIHVANEFDLPGTKDFAYLHAKQHDDKMLALTRNAVFQWDMNEPQHKLQPISFSEHDFNAVMKLMFTASNKHLSKTHNVFDVIYTENLIGLDTFLDYTTLFHQFPFTQTRTEEQLDRCREMTSNLNGTAGQAIHEFNKHTLLTATGGKQ</sequence>
<dbReference type="InterPro" id="IPR007554">
    <property type="entry name" value="Glycerophosphate_synth"/>
</dbReference>
<feature type="coiled-coil region" evidence="1">
    <location>
        <begin position="2"/>
        <end position="29"/>
    </location>
</feature>
<dbReference type="SUPFAM" id="SSF63825">
    <property type="entry name" value="YWTD domain"/>
    <property type="match status" value="1"/>
</dbReference>
<keyword evidence="1" id="KW-0175">Coiled coil</keyword>